<dbReference type="Proteomes" id="UP000001554">
    <property type="component" value="Chromosome 7"/>
</dbReference>
<reference evidence="4" key="1">
    <citation type="journal article" date="2016" name="Genome Biol. Evol.">
        <title>Conserved non-coding elements in the most distant genera of cephalochordates: the Goldilocks principle.</title>
        <authorList>
            <person name="Yue J.X."/>
            <person name="Kozmikova I."/>
            <person name="Ono H."/>
            <person name="Nossa C.W."/>
            <person name="Kozmik Z."/>
            <person name="Putnam N.H."/>
            <person name="Yu J.K."/>
            <person name="Holland L.Z."/>
        </authorList>
    </citation>
    <scope>NUCLEOTIDE SEQUENCE</scope>
</reference>
<organism evidence="3 4">
    <name type="scientific">Branchiostoma floridae</name>
    <name type="common">Florida lancelet</name>
    <name type="synonym">Amphioxus</name>
    <dbReference type="NCBI Taxonomy" id="7739"/>
    <lineage>
        <taxon>Eukaryota</taxon>
        <taxon>Metazoa</taxon>
        <taxon>Chordata</taxon>
        <taxon>Cephalochordata</taxon>
        <taxon>Leptocardii</taxon>
        <taxon>Amphioxiformes</taxon>
        <taxon>Branchiostomatidae</taxon>
        <taxon>Branchiostoma</taxon>
    </lineage>
</organism>
<feature type="compositionally biased region" description="Basic and acidic residues" evidence="1">
    <location>
        <begin position="105"/>
        <end position="114"/>
    </location>
</feature>
<keyword evidence="3" id="KW-1185">Reference proteome</keyword>
<feature type="region of interest" description="Disordered" evidence="1">
    <location>
        <begin position="87"/>
        <end position="140"/>
    </location>
</feature>
<evidence type="ECO:0000313" key="4">
    <source>
        <dbReference type="RefSeq" id="XP_035680872.1"/>
    </source>
</evidence>
<dbReference type="KEGG" id="bfo:118418870"/>
<name>A0A9J7LDI5_BRAFL</name>
<dbReference type="InterPro" id="IPR036178">
    <property type="entry name" value="Formintransfe-cycloase-like_sf"/>
</dbReference>
<evidence type="ECO:0000259" key="2">
    <source>
        <dbReference type="Pfam" id="PF04961"/>
    </source>
</evidence>
<dbReference type="GO" id="GO:0003824">
    <property type="term" value="F:catalytic activity"/>
    <property type="evidence" value="ECO:0007669"/>
    <property type="project" value="InterPro"/>
</dbReference>
<protein>
    <submittedName>
        <fullName evidence="4">Uncharacterized protein LOC118418870 isoform X1</fullName>
    </submittedName>
</protein>
<dbReference type="SUPFAM" id="SSF101262">
    <property type="entry name" value="Methenyltetrahydrofolate cyclohydrolase-like"/>
    <property type="match status" value="1"/>
</dbReference>
<dbReference type="Pfam" id="PF04961">
    <property type="entry name" value="FTCD_C"/>
    <property type="match status" value="1"/>
</dbReference>
<feature type="compositionally biased region" description="Polar residues" evidence="1">
    <location>
        <begin position="115"/>
        <end position="127"/>
    </location>
</feature>
<dbReference type="AlphaFoldDB" id="A0A9J7LDI5"/>
<dbReference type="InterPro" id="IPR007044">
    <property type="entry name" value="Cyclodeamin/CycHdrlase"/>
</dbReference>
<sequence>MSTLDRLHPCRPDRVKCWTTSRHAGRTGYTHADHTLKHADQTASRHQDWITSTPADQTTFRHAGRTTLRHANVTKEKCASGVDTKLPHTKDCTTSRHAGRTASTHADHTFRRADQTASRHQGRTNLSDTKDMQTGPPRDMQADHLHTCRPHIETCRPDRLQTSWPNKITRHKRYMIRSEDEPGPLASTSVFNFIKNVGARSPAPGGGSVSACVAAMGAALGAMVAFMTYEKRQFEQLDGKMRQLIPPLYATMNELIPFIDKDTTAFNDYMAACKLPKGTPEEQAVRDQAMQEDLKKAIQVPLAVMQTANRVWGQLQELHYHV</sequence>
<dbReference type="Gene3D" id="1.20.120.680">
    <property type="entry name" value="Formiminotetrahydrofolate cyclodeaminase monomer, up-and-down helical bundle"/>
    <property type="match status" value="1"/>
</dbReference>
<gene>
    <name evidence="4" type="primary">LOC118418870</name>
</gene>
<dbReference type="OrthoDB" id="48036at2759"/>
<accession>A0A9J7LDI5</accession>
<proteinExistence type="predicted"/>
<dbReference type="RefSeq" id="XP_035680872.1">
    <property type="nucleotide sequence ID" value="XM_035824979.1"/>
</dbReference>
<reference evidence="3" key="2">
    <citation type="journal article" date="2020" name="Nat. Ecol. Evol.">
        <title>Deeply conserved synteny resolves early events in vertebrate evolution.</title>
        <authorList>
            <person name="Simakov O."/>
            <person name="Marletaz F."/>
            <person name="Yue J.X."/>
            <person name="O'Connell B."/>
            <person name="Jenkins J."/>
            <person name="Brandt A."/>
            <person name="Calef R."/>
            <person name="Tung C.H."/>
            <person name="Huang T.K."/>
            <person name="Schmutz J."/>
            <person name="Satoh N."/>
            <person name="Yu J.K."/>
            <person name="Putnam N.H."/>
            <person name="Green R.E."/>
            <person name="Rokhsar D.S."/>
        </authorList>
    </citation>
    <scope>NUCLEOTIDE SEQUENCE [LARGE SCALE GENOMIC DNA]</scope>
    <source>
        <strain evidence="3">S238N-H82</strain>
    </source>
</reference>
<evidence type="ECO:0000256" key="1">
    <source>
        <dbReference type="SAM" id="MobiDB-lite"/>
    </source>
</evidence>
<dbReference type="GeneID" id="118418870"/>
<feature type="domain" description="Cyclodeaminase/cyclohydrolase" evidence="2">
    <location>
        <begin position="192"/>
        <end position="319"/>
    </location>
</feature>
<evidence type="ECO:0000313" key="3">
    <source>
        <dbReference type="Proteomes" id="UP000001554"/>
    </source>
</evidence>
<reference evidence="4" key="3">
    <citation type="submission" date="2025-08" db="UniProtKB">
        <authorList>
            <consortium name="RefSeq"/>
        </authorList>
    </citation>
    <scope>IDENTIFICATION</scope>
</reference>